<dbReference type="InterPro" id="IPR047109">
    <property type="entry name" value="CAD-like"/>
</dbReference>
<dbReference type="Proteomes" id="UP000037460">
    <property type="component" value="Unassembled WGS sequence"/>
</dbReference>
<feature type="chain" id="PRO_5012475255" evidence="5">
    <location>
        <begin position="16"/>
        <end position="327"/>
    </location>
</feature>
<evidence type="ECO:0000256" key="1">
    <source>
        <dbReference type="ARBA" id="ARBA00022723"/>
    </source>
</evidence>
<name>A0A0M0JI15_9EUKA</name>
<feature type="region of interest" description="Disordered" evidence="4">
    <location>
        <begin position="18"/>
        <end position="38"/>
    </location>
</feature>
<accession>A0A0M0JI15</accession>
<dbReference type="InterPro" id="IPR011032">
    <property type="entry name" value="GroES-like_sf"/>
</dbReference>
<protein>
    <submittedName>
        <fullName evidence="7">Zn-dependent alcohol dehydrogenase</fullName>
    </submittedName>
</protein>
<sequence length="327" mass="33936">MLVLALAALLPYALSAPSRPAVKSGKSEKPKRSKPPVPLHIDAIAISEPGVRLQPFTYEEVGPLPKDSIEVVVHASCLTAGDVQQCRGEWGPCHMPLVPGREAVGVVVKVGEGVKGLAPGDRVAVLLGTGLDSEADDDGADRSTLDQLTTGAAARRLRVPVRWAFALPLALPSGQAAGLLGAGGAVWSQLTSRKLAKGTKVGVLGNGAVATLTTLIAEILELKPFAISDGSAASVPTTAPMEAVVDVTDAEHLRLHTGSFAALVRESAAQAAAAVTDGISQTTRTLVEQVEKEVVEDEEARNVRRVLSAPERAMRRAAACSSGVRVR</sequence>
<dbReference type="SUPFAM" id="SSF50129">
    <property type="entry name" value="GroES-like"/>
    <property type="match status" value="1"/>
</dbReference>
<keyword evidence="2" id="KW-0862">Zinc</keyword>
<gene>
    <name evidence="7" type="ORF">Ctob_012388</name>
</gene>
<dbReference type="OrthoDB" id="1879366at2759"/>
<dbReference type="Gene3D" id="3.40.50.720">
    <property type="entry name" value="NAD(P)-binding Rossmann-like Domain"/>
    <property type="match status" value="1"/>
</dbReference>
<evidence type="ECO:0000256" key="2">
    <source>
        <dbReference type="ARBA" id="ARBA00022833"/>
    </source>
</evidence>
<keyword evidence="5" id="KW-0732">Signal</keyword>
<dbReference type="GO" id="GO:0046872">
    <property type="term" value="F:metal ion binding"/>
    <property type="evidence" value="ECO:0007669"/>
    <property type="project" value="UniProtKB-KW"/>
</dbReference>
<feature type="domain" description="Alcohol dehydrogenase-like N-terminal" evidence="6">
    <location>
        <begin position="67"/>
        <end position="168"/>
    </location>
</feature>
<dbReference type="GO" id="GO:0016616">
    <property type="term" value="F:oxidoreductase activity, acting on the CH-OH group of donors, NAD or NADP as acceptor"/>
    <property type="evidence" value="ECO:0007669"/>
    <property type="project" value="InterPro"/>
</dbReference>
<proteinExistence type="predicted"/>
<comment type="caution">
    <text evidence="7">The sequence shown here is derived from an EMBL/GenBank/DDBJ whole genome shotgun (WGS) entry which is preliminary data.</text>
</comment>
<evidence type="ECO:0000313" key="7">
    <source>
        <dbReference type="EMBL" id="KOO25947.1"/>
    </source>
</evidence>
<dbReference type="EMBL" id="JWZX01002909">
    <property type="protein sequence ID" value="KOO25947.1"/>
    <property type="molecule type" value="Genomic_DNA"/>
</dbReference>
<feature type="signal peptide" evidence="5">
    <location>
        <begin position="1"/>
        <end position="15"/>
    </location>
</feature>
<dbReference type="InterPro" id="IPR013154">
    <property type="entry name" value="ADH-like_N"/>
</dbReference>
<keyword evidence="1" id="KW-0479">Metal-binding</keyword>
<reference evidence="8" key="1">
    <citation type="journal article" date="2015" name="PLoS Genet.">
        <title>Genome Sequence and Transcriptome Analyses of Chrysochromulina tobin: Metabolic Tools for Enhanced Algal Fitness in the Prominent Order Prymnesiales (Haptophyceae).</title>
        <authorList>
            <person name="Hovde B.T."/>
            <person name="Deodato C.R."/>
            <person name="Hunsperger H.M."/>
            <person name="Ryken S.A."/>
            <person name="Yost W."/>
            <person name="Jha R.K."/>
            <person name="Patterson J."/>
            <person name="Monnat R.J. Jr."/>
            <person name="Barlow S.B."/>
            <person name="Starkenburg S.R."/>
            <person name="Cattolico R.A."/>
        </authorList>
    </citation>
    <scope>NUCLEOTIDE SEQUENCE</scope>
    <source>
        <strain evidence="8">CCMP291</strain>
    </source>
</reference>
<dbReference type="Pfam" id="PF08240">
    <property type="entry name" value="ADH_N"/>
    <property type="match status" value="1"/>
</dbReference>
<evidence type="ECO:0000256" key="5">
    <source>
        <dbReference type="SAM" id="SignalP"/>
    </source>
</evidence>
<keyword evidence="3" id="KW-0560">Oxidoreductase</keyword>
<dbReference type="Gene3D" id="3.90.180.10">
    <property type="entry name" value="Medium-chain alcohol dehydrogenases, catalytic domain"/>
    <property type="match status" value="1"/>
</dbReference>
<evidence type="ECO:0000313" key="8">
    <source>
        <dbReference type="Proteomes" id="UP000037460"/>
    </source>
</evidence>
<evidence type="ECO:0000256" key="4">
    <source>
        <dbReference type="SAM" id="MobiDB-lite"/>
    </source>
</evidence>
<dbReference type="AlphaFoldDB" id="A0A0M0JI15"/>
<evidence type="ECO:0000259" key="6">
    <source>
        <dbReference type="Pfam" id="PF08240"/>
    </source>
</evidence>
<keyword evidence="8" id="KW-1185">Reference proteome</keyword>
<organism evidence="7 8">
    <name type="scientific">Chrysochromulina tobinii</name>
    <dbReference type="NCBI Taxonomy" id="1460289"/>
    <lineage>
        <taxon>Eukaryota</taxon>
        <taxon>Haptista</taxon>
        <taxon>Haptophyta</taxon>
        <taxon>Prymnesiophyceae</taxon>
        <taxon>Prymnesiales</taxon>
        <taxon>Chrysochromulinaceae</taxon>
        <taxon>Chrysochromulina</taxon>
    </lineage>
</organism>
<evidence type="ECO:0000256" key="3">
    <source>
        <dbReference type="ARBA" id="ARBA00023002"/>
    </source>
</evidence>
<dbReference type="PANTHER" id="PTHR42683">
    <property type="entry name" value="ALDEHYDE REDUCTASE"/>
    <property type="match status" value="1"/>
</dbReference>